<feature type="compositionally biased region" description="Low complexity" evidence="1">
    <location>
        <begin position="316"/>
        <end position="331"/>
    </location>
</feature>
<feature type="region of interest" description="Disordered" evidence="1">
    <location>
        <begin position="306"/>
        <end position="341"/>
    </location>
</feature>
<evidence type="ECO:0000256" key="1">
    <source>
        <dbReference type="SAM" id="MobiDB-lite"/>
    </source>
</evidence>
<evidence type="ECO:0000313" key="2">
    <source>
        <dbReference type="EMBL" id="GME68578.1"/>
    </source>
</evidence>
<feature type="compositionally biased region" description="Polar residues" evidence="1">
    <location>
        <begin position="464"/>
        <end position="473"/>
    </location>
</feature>
<feature type="compositionally biased region" description="Low complexity" evidence="1">
    <location>
        <begin position="168"/>
        <end position="190"/>
    </location>
</feature>
<feature type="compositionally biased region" description="Polar residues" evidence="1">
    <location>
        <begin position="198"/>
        <end position="210"/>
    </location>
</feature>
<feature type="region of interest" description="Disordered" evidence="1">
    <location>
        <begin position="437"/>
        <end position="473"/>
    </location>
</feature>
<feature type="compositionally biased region" description="Low complexity" evidence="1">
    <location>
        <begin position="51"/>
        <end position="78"/>
    </location>
</feature>
<reference evidence="2" key="1">
    <citation type="submission" date="2023-04" db="EMBL/GenBank/DDBJ databases">
        <title>Candida boidinii NBRC 10035.</title>
        <authorList>
            <person name="Ichikawa N."/>
            <person name="Sato H."/>
            <person name="Tonouchi N."/>
        </authorList>
    </citation>
    <scope>NUCLEOTIDE SEQUENCE</scope>
    <source>
        <strain evidence="2">NBRC 10035</strain>
    </source>
</reference>
<feature type="region of interest" description="Disordered" evidence="1">
    <location>
        <begin position="734"/>
        <end position="783"/>
    </location>
</feature>
<proteinExistence type="predicted"/>
<feature type="compositionally biased region" description="Pro residues" evidence="1">
    <location>
        <begin position="129"/>
        <end position="138"/>
    </location>
</feature>
<comment type="caution">
    <text evidence="2">The sequence shown here is derived from an EMBL/GenBank/DDBJ whole genome shotgun (WGS) entry which is preliminary data.</text>
</comment>
<evidence type="ECO:0000313" key="3">
    <source>
        <dbReference type="Proteomes" id="UP001165120"/>
    </source>
</evidence>
<feature type="compositionally biased region" description="Low complexity" evidence="1">
    <location>
        <begin position="257"/>
        <end position="281"/>
    </location>
</feature>
<organism evidence="2 3">
    <name type="scientific">Candida boidinii</name>
    <name type="common">Yeast</name>
    <dbReference type="NCBI Taxonomy" id="5477"/>
    <lineage>
        <taxon>Eukaryota</taxon>
        <taxon>Fungi</taxon>
        <taxon>Dikarya</taxon>
        <taxon>Ascomycota</taxon>
        <taxon>Saccharomycotina</taxon>
        <taxon>Pichiomycetes</taxon>
        <taxon>Pichiales</taxon>
        <taxon>Pichiaceae</taxon>
        <taxon>Ogataea</taxon>
        <taxon>Ogataea/Candida clade</taxon>
    </lineage>
</organism>
<feature type="region of interest" description="Disordered" evidence="1">
    <location>
        <begin position="126"/>
        <end position="227"/>
    </location>
</feature>
<name>A0A9W6T0J0_CANBO</name>
<feature type="compositionally biased region" description="Low complexity" evidence="1">
    <location>
        <begin position="215"/>
        <end position="227"/>
    </location>
</feature>
<feature type="region of interest" description="Disordered" evidence="1">
    <location>
        <begin position="662"/>
        <end position="707"/>
    </location>
</feature>
<feature type="region of interest" description="Disordered" evidence="1">
    <location>
        <begin position="257"/>
        <end position="288"/>
    </location>
</feature>
<accession>A0A9W6T0J0</accession>
<dbReference type="EMBL" id="BSXN01000445">
    <property type="protein sequence ID" value="GME68578.1"/>
    <property type="molecule type" value="Genomic_DNA"/>
</dbReference>
<keyword evidence="3" id="KW-1185">Reference proteome</keyword>
<feature type="compositionally biased region" description="Low complexity" evidence="1">
    <location>
        <begin position="680"/>
        <end position="698"/>
    </location>
</feature>
<dbReference type="Proteomes" id="UP001165120">
    <property type="component" value="Unassembled WGS sequence"/>
</dbReference>
<protein>
    <submittedName>
        <fullName evidence="2">Unnamed protein product</fullName>
    </submittedName>
</protein>
<feature type="region of interest" description="Disordered" evidence="1">
    <location>
        <begin position="46"/>
        <end position="83"/>
    </location>
</feature>
<feature type="region of interest" description="Disordered" evidence="1">
    <location>
        <begin position="616"/>
        <end position="642"/>
    </location>
</feature>
<gene>
    <name evidence="2" type="ORF">Cboi02_000174000</name>
</gene>
<feature type="compositionally biased region" description="Basic and acidic residues" evidence="1">
    <location>
        <begin position="437"/>
        <end position="446"/>
    </location>
</feature>
<dbReference type="AlphaFoldDB" id="A0A9W6T0J0"/>
<sequence length="783" mass="83341">MPVPELSNPSLMNLNSSANNSNYNLNTLKTNRLGLPIQTTRSVSASQITHNSNNNSNTINNLPSSNVNSNTNSINGLNHPNTEYGLPYTHSNLLNSRTNSSPVLLMDSNGNNNLSAAAAIATNKNLVKNPPPAYPPSPSRATSNKKVNPDLSSFGISSPDSNGNNQKSSSADSSSPTTTTTTTTTVTTTTNAAGKTRVVSTSSKGPQSPAQPRKVSSTSTASSARNKSASNAAAVALASNSKRAAAAAAAADSIANSQQSSLTTPSPSSSTSTTASSSSGSKKIIDYIPGTNIPRPVISTRIPSTRSISAGGNHGSISRTHSNNNSISNSRSKLRGQNTNNVPKMSVLDLNWSTYFKHHDERVLKVGHVNMFKYTAEQLEKKYKGMLAESPLGYKNKEMSLVGSINQYRTGGSSLSNYVANIDENYTDAISFIKHDTTNGENKNDDDNSNNENNTSTDNEDGNQNESNSESSIMGSFGKSKIKNLFHSANKNSSGLNPVGKKRILLVTTFGRSLLFIENHDKNLDKYQLDCEINLNNVHTHFKEVIGDRKSVSLTKSIFVIQSLRLALAFQVDKTDVSAWTQSLATSRLLEQERRARLAIENNYLASNNGSEEATAMKAASLATSPKLDAPETGTIGSIDSGGNNKIVSSQGMFNIASIAGVSGSEKTESGRKLPKRKQPPSSMPTTMRSPNLASSSKNDNHSNSKSEANRIVQEVIANNNPMISAAVNRAVTNTYGGGAGSTSSPSMSSRHDASSSSNHRDSPRLVTSINSRLLARTTRKKK</sequence>
<feature type="compositionally biased region" description="Polar residues" evidence="1">
    <location>
        <begin position="140"/>
        <end position="167"/>
    </location>
</feature>
<feature type="compositionally biased region" description="Basic and acidic residues" evidence="1">
    <location>
        <begin position="750"/>
        <end position="764"/>
    </location>
</feature>